<evidence type="ECO:0000313" key="1">
    <source>
        <dbReference type="EMBL" id="KAH7093511.1"/>
    </source>
</evidence>
<sequence length="201" mass="23358">MASIIQLITSALPKFLLLTYSKEITVAWVDLPDYLATFENNTAPASRPPTRLKIDMTCKIYPYKKPATIRPVDILPLIRLRERFPRMSIECFRHPHPESAVVDQYDCEEIMRLISLETPSWLHFIRNSLDRIEVHRMVRYCGYVNFVLKPGHEPEGFVEASKKEGVHMASFSCLRDMGLLKTPADWSDMFLIVAKEMEEKR</sequence>
<accession>A0A8K0W2V2</accession>
<keyword evidence="2" id="KW-1185">Reference proteome</keyword>
<proteinExistence type="predicted"/>
<evidence type="ECO:0000313" key="2">
    <source>
        <dbReference type="Proteomes" id="UP000813461"/>
    </source>
</evidence>
<protein>
    <submittedName>
        <fullName evidence="1">Uncharacterized protein</fullName>
    </submittedName>
</protein>
<dbReference type="EMBL" id="JAGMVJ010000002">
    <property type="protein sequence ID" value="KAH7093511.1"/>
    <property type="molecule type" value="Genomic_DNA"/>
</dbReference>
<organism evidence="1 2">
    <name type="scientific">Paraphoma chrysanthemicola</name>
    <dbReference type="NCBI Taxonomy" id="798071"/>
    <lineage>
        <taxon>Eukaryota</taxon>
        <taxon>Fungi</taxon>
        <taxon>Dikarya</taxon>
        <taxon>Ascomycota</taxon>
        <taxon>Pezizomycotina</taxon>
        <taxon>Dothideomycetes</taxon>
        <taxon>Pleosporomycetidae</taxon>
        <taxon>Pleosporales</taxon>
        <taxon>Pleosporineae</taxon>
        <taxon>Phaeosphaeriaceae</taxon>
        <taxon>Paraphoma</taxon>
    </lineage>
</organism>
<dbReference type="AlphaFoldDB" id="A0A8K0W2V2"/>
<gene>
    <name evidence="1" type="ORF">FB567DRAFT_587943</name>
</gene>
<comment type="caution">
    <text evidence="1">The sequence shown here is derived from an EMBL/GenBank/DDBJ whole genome shotgun (WGS) entry which is preliminary data.</text>
</comment>
<dbReference type="OrthoDB" id="10314550at2759"/>
<dbReference type="Proteomes" id="UP000813461">
    <property type="component" value="Unassembled WGS sequence"/>
</dbReference>
<name>A0A8K0W2V2_9PLEO</name>
<reference evidence="1" key="1">
    <citation type="journal article" date="2021" name="Nat. Commun.">
        <title>Genetic determinants of endophytism in the Arabidopsis root mycobiome.</title>
        <authorList>
            <person name="Mesny F."/>
            <person name="Miyauchi S."/>
            <person name="Thiergart T."/>
            <person name="Pickel B."/>
            <person name="Atanasova L."/>
            <person name="Karlsson M."/>
            <person name="Huettel B."/>
            <person name="Barry K.W."/>
            <person name="Haridas S."/>
            <person name="Chen C."/>
            <person name="Bauer D."/>
            <person name="Andreopoulos W."/>
            <person name="Pangilinan J."/>
            <person name="LaButti K."/>
            <person name="Riley R."/>
            <person name="Lipzen A."/>
            <person name="Clum A."/>
            <person name="Drula E."/>
            <person name="Henrissat B."/>
            <person name="Kohler A."/>
            <person name="Grigoriev I.V."/>
            <person name="Martin F.M."/>
            <person name="Hacquard S."/>
        </authorList>
    </citation>
    <scope>NUCLEOTIDE SEQUENCE</scope>
    <source>
        <strain evidence="1">MPI-SDFR-AT-0120</strain>
    </source>
</reference>